<keyword evidence="3 4" id="KW-0288">FMN</keyword>
<dbReference type="Proteomes" id="UP001226160">
    <property type="component" value="Unassembled WGS sequence"/>
</dbReference>
<dbReference type="EC" id="6.3.2.5" evidence="3"/>
<sequence length="424" mass="44098">MNAATSESPRNFDGARHPHNIVVGVCGGIAAFKACQLVREFTEDGDQVRVIPTNSALQFVGAATFEALSGNPVSTSVFEDVHEVAHVRYGQEADGIVIAPATADFLARVAAGRADDLLAATVLVATCPVIIAPAMHTEMWNNPATQANVATLRERGIVVLNPAVGRLTGKDSGAGRLPDPSHIAAVARTVFSGASMEHNLTGVNVLISAGGTQEVIDPVRFIGNHSSGRQGFALAEIAVQRGATVTLVAANNSTLPNPPGVKVIPVETTVELQHAMHNQAEGADVIIMAAAVSDFRPARPAEHKMKKSQGAAGLSTIELVENPDVLASLVEARAGGSLAAETVIMGFAAETGDDKQSILEYAQDKLQSKGCDVLMCNEVGPGKVFGQTTNQGFLLDSDGTVTEVAAGSKHVVSAQIWDKLALLL</sequence>
<protein>
    <recommendedName>
        <fullName evidence="3">Coenzyme A biosynthesis bifunctional protein CoaBC</fullName>
    </recommendedName>
    <alternativeName>
        <fullName evidence="3">DNA/pantothenate metabolism flavoprotein</fullName>
    </alternativeName>
    <alternativeName>
        <fullName evidence="3">Phosphopantothenoylcysteine synthetase/decarboxylase</fullName>
        <shortName evidence="3">PPCS-PPCDC</shortName>
    </alternativeName>
    <domain>
        <recommendedName>
            <fullName evidence="3">Phosphopantothenoylcysteine decarboxylase</fullName>
            <shortName evidence="3">PPC decarboxylase</shortName>
            <shortName evidence="3">PPC-DC</shortName>
            <ecNumber evidence="3">4.1.1.36</ecNumber>
        </recommendedName>
        <alternativeName>
            <fullName evidence="3">CoaC</fullName>
        </alternativeName>
    </domain>
    <domain>
        <recommendedName>
            <fullName evidence="3">Phosphopantothenate--cysteine ligase</fullName>
            <ecNumber evidence="3">6.3.2.5</ecNumber>
        </recommendedName>
        <alternativeName>
            <fullName evidence="3">CoaB</fullName>
        </alternativeName>
        <alternativeName>
            <fullName evidence="3">Phosphopantothenoylcysteine synthetase</fullName>
            <shortName evidence="3">PPC synthetase</shortName>
            <shortName evidence="3">PPC-S</shortName>
        </alternativeName>
    </domain>
</protein>
<evidence type="ECO:0000256" key="1">
    <source>
        <dbReference type="ARBA" id="ARBA00022793"/>
    </source>
</evidence>
<dbReference type="Gene3D" id="3.40.50.10300">
    <property type="entry name" value="CoaB-like"/>
    <property type="match status" value="1"/>
</dbReference>
<dbReference type="AlphaFoldDB" id="A0AAP4F5Z1"/>
<dbReference type="GO" id="GO:0071513">
    <property type="term" value="C:phosphopantothenoylcysteine decarboxylase complex"/>
    <property type="evidence" value="ECO:0007669"/>
    <property type="project" value="TreeGrafter"/>
</dbReference>
<proteinExistence type="inferred from homology"/>
<comment type="similarity">
    <text evidence="3 4">In the N-terminal section; belongs to the HFCD (homo-oligomeric flavin containing Cys decarboxylase) superfamily.</text>
</comment>
<dbReference type="GO" id="GO:0010181">
    <property type="term" value="F:FMN binding"/>
    <property type="evidence" value="ECO:0007669"/>
    <property type="project" value="UniProtKB-UniRule"/>
</dbReference>
<dbReference type="EMBL" id="JASNVP010000002">
    <property type="protein sequence ID" value="MDK4325402.1"/>
    <property type="molecule type" value="Genomic_DNA"/>
</dbReference>
<comment type="function">
    <text evidence="4">Catalyzes two steps in the biosynthesis of coenzyme A. In the first step cysteine is conjugated to 4'-phosphopantothenate to form 4-phosphopantothenoylcysteine, in the latter compound is decarboxylated to form 4'-phosphopantotheine.</text>
</comment>
<dbReference type="InterPro" id="IPR003382">
    <property type="entry name" value="Flavoprotein"/>
</dbReference>
<name>A0AAP4F5Z1_9CORY</name>
<comment type="pathway">
    <text evidence="3 4">Cofactor biosynthesis; coenzyme A biosynthesis; CoA from (R)-pantothenate: step 2/5.</text>
</comment>
<dbReference type="SUPFAM" id="SSF102645">
    <property type="entry name" value="CoaB-like"/>
    <property type="match status" value="1"/>
</dbReference>
<keyword evidence="3" id="KW-0460">Magnesium</keyword>
<dbReference type="GO" id="GO:0015941">
    <property type="term" value="P:pantothenate catabolic process"/>
    <property type="evidence" value="ECO:0007669"/>
    <property type="project" value="InterPro"/>
</dbReference>
<feature type="binding site" evidence="3">
    <location>
        <position position="304"/>
    </location>
    <ligand>
        <name>CTP</name>
        <dbReference type="ChEBI" id="CHEBI:37563"/>
    </ligand>
</feature>
<dbReference type="EC" id="4.1.1.36" evidence="3"/>
<comment type="catalytic activity">
    <reaction evidence="3 4">
        <text>(R)-4'-phosphopantothenate + L-cysteine + CTP = N-[(R)-4-phosphopantothenoyl]-L-cysteine + CMP + diphosphate + H(+)</text>
        <dbReference type="Rhea" id="RHEA:19397"/>
        <dbReference type="ChEBI" id="CHEBI:10986"/>
        <dbReference type="ChEBI" id="CHEBI:15378"/>
        <dbReference type="ChEBI" id="CHEBI:33019"/>
        <dbReference type="ChEBI" id="CHEBI:35235"/>
        <dbReference type="ChEBI" id="CHEBI:37563"/>
        <dbReference type="ChEBI" id="CHEBI:59458"/>
        <dbReference type="ChEBI" id="CHEBI:60377"/>
        <dbReference type="EC" id="6.3.2.5"/>
    </reaction>
</comment>
<evidence type="ECO:0000256" key="2">
    <source>
        <dbReference type="ARBA" id="ARBA00023239"/>
    </source>
</evidence>
<dbReference type="SUPFAM" id="SSF52507">
    <property type="entry name" value="Homo-oligomeric flavin-containing Cys decarboxylases, HFCD"/>
    <property type="match status" value="1"/>
</dbReference>
<feature type="binding site" evidence="3">
    <location>
        <position position="347"/>
    </location>
    <ligand>
        <name>CTP</name>
        <dbReference type="ChEBI" id="CHEBI:37563"/>
    </ligand>
</feature>
<keyword evidence="3 4" id="KW-0285">Flavoprotein</keyword>
<evidence type="ECO:0000259" key="5">
    <source>
        <dbReference type="Pfam" id="PF02441"/>
    </source>
</evidence>
<keyword evidence="1 3" id="KW-0210">Decarboxylase</keyword>
<dbReference type="GO" id="GO:0004633">
    <property type="term" value="F:phosphopantothenoylcysteine decarboxylase activity"/>
    <property type="evidence" value="ECO:0007669"/>
    <property type="project" value="UniProtKB-UniRule"/>
</dbReference>
<dbReference type="NCBIfam" id="TIGR00521">
    <property type="entry name" value="coaBC_dfp"/>
    <property type="match status" value="1"/>
</dbReference>
<evidence type="ECO:0000256" key="4">
    <source>
        <dbReference type="RuleBase" id="RU364078"/>
    </source>
</evidence>
<comment type="pathway">
    <text evidence="3 4">Cofactor biosynthesis; coenzyme A biosynthesis; CoA from (R)-pantothenate: step 3/5.</text>
</comment>
<reference evidence="7" key="1">
    <citation type="submission" date="2023-05" db="EMBL/GenBank/DDBJ databases">
        <title>Metabolic capabilities are highly conserved among human nasal-associated Corynebacterium species in pangenomic analyses.</title>
        <authorList>
            <person name="Tran T.H."/>
            <person name="Roberts A.Q."/>
            <person name="Escapa I.F."/>
            <person name="Gao W."/>
            <person name="Conlan S."/>
            <person name="Kong H."/>
            <person name="Segre J.A."/>
            <person name="Kelly M.S."/>
            <person name="Lemon K.P."/>
        </authorList>
    </citation>
    <scope>NUCLEOTIDE SEQUENCE</scope>
    <source>
        <strain evidence="7">KPL2654</strain>
    </source>
</reference>
<keyword evidence="3" id="KW-0511">Multifunctional enzyme</keyword>
<comment type="caution">
    <text evidence="3">Lacks conserved residue(s) required for the propagation of feature annotation.</text>
</comment>
<keyword evidence="2 3" id="KW-0456">Lyase</keyword>
<keyword evidence="3 4" id="KW-0436">Ligase</keyword>
<feature type="region of interest" description="Phosphopantothenate--cysteine ligase" evidence="3">
    <location>
        <begin position="205"/>
        <end position="424"/>
    </location>
</feature>
<dbReference type="GO" id="GO:0004632">
    <property type="term" value="F:phosphopantothenate--cysteine ligase activity"/>
    <property type="evidence" value="ECO:0007669"/>
    <property type="project" value="UniProtKB-UniRule"/>
</dbReference>
<dbReference type="RefSeq" id="WP_049148374.1">
    <property type="nucleotide sequence ID" value="NZ_CBCRTU010000001.1"/>
</dbReference>
<feature type="binding site" evidence="3">
    <location>
        <position position="365"/>
    </location>
    <ligand>
        <name>CTP</name>
        <dbReference type="ChEBI" id="CHEBI:37563"/>
    </ligand>
</feature>
<dbReference type="Pfam" id="PF04127">
    <property type="entry name" value="DFP"/>
    <property type="match status" value="1"/>
</dbReference>
<comment type="function">
    <text evidence="3">Catalyzes two sequential steps in the biosynthesis of coenzyme A. In the first step cysteine is conjugated to 4'-phosphopantothenate to form 4-phosphopantothenoylcysteine. In the second step the latter compound is decarboxylated to form 4'-phosphopantotheine.</text>
</comment>
<comment type="catalytic activity">
    <reaction evidence="3 4">
        <text>N-[(R)-4-phosphopantothenoyl]-L-cysteine + H(+) = (R)-4'-phosphopantetheine + CO2</text>
        <dbReference type="Rhea" id="RHEA:16793"/>
        <dbReference type="ChEBI" id="CHEBI:15378"/>
        <dbReference type="ChEBI" id="CHEBI:16526"/>
        <dbReference type="ChEBI" id="CHEBI:59458"/>
        <dbReference type="ChEBI" id="CHEBI:61723"/>
        <dbReference type="EC" id="4.1.1.36"/>
    </reaction>
</comment>
<feature type="domain" description="Flavoprotein" evidence="5">
    <location>
        <begin position="20"/>
        <end position="183"/>
    </location>
</feature>
<comment type="similarity">
    <text evidence="3 4">In the C-terminal section; belongs to the PPC synthetase family.</text>
</comment>
<dbReference type="PANTHER" id="PTHR14359">
    <property type="entry name" value="HOMO-OLIGOMERIC FLAVIN CONTAINING CYS DECARBOXYLASE FAMILY"/>
    <property type="match status" value="1"/>
</dbReference>
<feature type="binding site" evidence="3">
    <location>
        <position position="294"/>
    </location>
    <ligand>
        <name>CTP</name>
        <dbReference type="ChEBI" id="CHEBI:37563"/>
    </ligand>
</feature>
<evidence type="ECO:0000259" key="6">
    <source>
        <dbReference type="Pfam" id="PF04127"/>
    </source>
</evidence>
<comment type="cofactor">
    <cofactor evidence="3">
        <name>Mg(2+)</name>
        <dbReference type="ChEBI" id="CHEBI:18420"/>
    </cofactor>
</comment>
<dbReference type="Gene3D" id="3.40.50.1950">
    <property type="entry name" value="Flavin prenyltransferase-like"/>
    <property type="match status" value="1"/>
</dbReference>
<feature type="domain" description="DNA/pantothenate metabolism flavoprotein C-terminal" evidence="6">
    <location>
        <begin position="200"/>
        <end position="421"/>
    </location>
</feature>
<gene>
    <name evidence="3 7" type="primary">coaBC</name>
    <name evidence="7" type="ORF">QPX54_02585</name>
</gene>
<comment type="cofactor">
    <cofactor evidence="3">
        <name>FMN</name>
        <dbReference type="ChEBI" id="CHEBI:58210"/>
    </cofactor>
    <text evidence="3">Binds 1 FMN per subunit.</text>
</comment>
<dbReference type="GeneID" id="64187287"/>
<evidence type="ECO:0000313" key="7">
    <source>
        <dbReference type="EMBL" id="MDK4325402.1"/>
    </source>
</evidence>
<dbReference type="InterPro" id="IPR007085">
    <property type="entry name" value="DNA/pantothenate-metab_flavo_C"/>
</dbReference>
<dbReference type="InterPro" id="IPR036551">
    <property type="entry name" value="Flavin_trans-like"/>
</dbReference>
<comment type="caution">
    <text evidence="7">The sequence shown here is derived from an EMBL/GenBank/DDBJ whole genome shotgun (WGS) entry which is preliminary data.</text>
</comment>
<evidence type="ECO:0000313" key="8">
    <source>
        <dbReference type="Proteomes" id="UP001226160"/>
    </source>
</evidence>
<dbReference type="PANTHER" id="PTHR14359:SF6">
    <property type="entry name" value="PHOSPHOPANTOTHENOYLCYSTEINE DECARBOXYLASE"/>
    <property type="match status" value="1"/>
</dbReference>
<accession>A0AAP4F5Z1</accession>
<evidence type="ECO:0000256" key="3">
    <source>
        <dbReference type="HAMAP-Rule" id="MF_02225"/>
    </source>
</evidence>
<keyword evidence="3" id="KW-0479">Metal-binding</keyword>
<feature type="binding site" evidence="3">
    <location>
        <begin position="323"/>
        <end position="326"/>
    </location>
    <ligand>
        <name>CTP</name>
        <dbReference type="ChEBI" id="CHEBI:37563"/>
    </ligand>
</feature>
<dbReference type="InterPro" id="IPR005252">
    <property type="entry name" value="CoaBC"/>
</dbReference>
<organism evidence="7 8">
    <name type="scientific">Corynebacterium propinquum</name>
    <dbReference type="NCBI Taxonomy" id="43769"/>
    <lineage>
        <taxon>Bacteria</taxon>
        <taxon>Bacillati</taxon>
        <taxon>Actinomycetota</taxon>
        <taxon>Actinomycetes</taxon>
        <taxon>Mycobacteriales</taxon>
        <taxon>Corynebacteriaceae</taxon>
        <taxon>Corynebacterium</taxon>
    </lineage>
</organism>
<dbReference type="GO" id="GO:0046872">
    <property type="term" value="F:metal ion binding"/>
    <property type="evidence" value="ECO:0007669"/>
    <property type="project" value="UniProtKB-KW"/>
</dbReference>
<dbReference type="GO" id="GO:0015937">
    <property type="term" value="P:coenzyme A biosynthetic process"/>
    <property type="evidence" value="ECO:0007669"/>
    <property type="project" value="UniProtKB-UniRule"/>
</dbReference>
<dbReference type="HAMAP" id="MF_02225">
    <property type="entry name" value="CoaBC"/>
    <property type="match status" value="1"/>
</dbReference>
<feature type="region of interest" description="Phosphopantothenoylcysteine decarboxylase" evidence="3">
    <location>
        <begin position="1"/>
        <end position="204"/>
    </location>
</feature>
<dbReference type="Pfam" id="PF02441">
    <property type="entry name" value="Flavoprotein"/>
    <property type="match status" value="1"/>
</dbReference>
<feature type="binding site" evidence="3">
    <location>
        <position position="369"/>
    </location>
    <ligand>
        <name>CTP</name>
        <dbReference type="ChEBI" id="CHEBI:37563"/>
    </ligand>
</feature>
<dbReference type="InterPro" id="IPR035929">
    <property type="entry name" value="CoaB-like_sf"/>
</dbReference>